<comment type="caution">
    <text evidence="4">The sequence shown here is derived from an EMBL/GenBank/DDBJ whole genome shotgun (WGS) entry which is preliminary data.</text>
</comment>
<sequence>MKKVYLLFLLASSLVFSQNTGSEQNTWFKINPKGEFITQISAIGEYAVHNVVVHISNNYWSTAEVEYISEFNYNHKRIKLEWGRIGSGASTYLAVRIVPITANYATRFIFKDVIDPSFDYALEVVDASLVTPITPKKVLFVDEWKGMVGIGTTTPDSKLSVKGKIHAEEVKVDLSVPAPDYVFKEDYNLRTLEETMDYIKENGHLPNIPSAKKMEKNGVELGTMNMKLLEKIEELTLYMIDLKKENERQIKELKEEVKVLKGPKT</sequence>
<keyword evidence="6" id="KW-1185">Reference proteome</keyword>
<evidence type="ECO:0000256" key="1">
    <source>
        <dbReference type="SAM" id="Coils"/>
    </source>
</evidence>
<reference evidence="4 5" key="1">
    <citation type="submission" date="2018-05" db="EMBL/GenBank/DDBJ databases">
        <title>Genomic Encyclopedia of Archaeal and Bacterial Type Strains, Phase II (KMG-II): from individual species to whole genera.</title>
        <authorList>
            <person name="Goeker M."/>
        </authorList>
    </citation>
    <scope>NUCLEOTIDE SEQUENCE [LARGE SCALE GENOMIC DNA]</scope>
    <source>
        <strain evidence="4 5">DSM 23514</strain>
    </source>
</reference>
<feature type="coiled-coil region" evidence="1">
    <location>
        <begin position="225"/>
        <end position="252"/>
    </location>
</feature>
<protein>
    <submittedName>
        <fullName evidence="4">Uncharacterized protein</fullName>
    </submittedName>
</protein>
<dbReference type="Proteomes" id="UP000245667">
    <property type="component" value="Unassembled WGS sequence"/>
</dbReference>
<reference evidence="3 6" key="2">
    <citation type="submission" date="2020-07" db="EMBL/GenBank/DDBJ databases">
        <title>The draft genome sequence of Maribacter polysiphoniae KCTC 22021.</title>
        <authorList>
            <person name="Mu L."/>
        </authorList>
    </citation>
    <scope>NUCLEOTIDE SEQUENCE [LARGE SCALE GENOMIC DNA]</scope>
    <source>
        <strain evidence="3 6">KCTC 22021</strain>
    </source>
</reference>
<organism evidence="4 5">
    <name type="scientific">Maribacter polysiphoniae</name>
    <dbReference type="NCBI Taxonomy" id="429344"/>
    <lineage>
        <taxon>Bacteria</taxon>
        <taxon>Pseudomonadati</taxon>
        <taxon>Bacteroidota</taxon>
        <taxon>Flavobacteriia</taxon>
        <taxon>Flavobacteriales</taxon>
        <taxon>Flavobacteriaceae</taxon>
        <taxon>Maribacter</taxon>
    </lineage>
</organism>
<name>A0A316DJQ1_9FLAO</name>
<gene>
    <name evidence="3" type="ORF">HZY62_21680</name>
    <name evidence="4" type="ORF">LX92_04436</name>
</gene>
<dbReference type="OrthoDB" id="9808753at2"/>
<evidence type="ECO:0000313" key="3">
    <source>
        <dbReference type="EMBL" id="MBD1263212.1"/>
    </source>
</evidence>
<dbReference type="EMBL" id="JACWLN010000022">
    <property type="protein sequence ID" value="MBD1263212.1"/>
    <property type="molecule type" value="Genomic_DNA"/>
</dbReference>
<dbReference type="Proteomes" id="UP000651837">
    <property type="component" value="Unassembled WGS sequence"/>
</dbReference>
<dbReference type="EMBL" id="QGGQ01000022">
    <property type="protein sequence ID" value="PWK17489.1"/>
    <property type="molecule type" value="Genomic_DNA"/>
</dbReference>
<evidence type="ECO:0000313" key="6">
    <source>
        <dbReference type="Proteomes" id="UP000651837"/>
    </source>
</evidence>
<keyword evidence="1" id="KW-0175">Coiled coil</keyword>
<evidence type="ECO:0000313" key="4">
    <source>
        <dbReference type="EMBL" id="PWK17489.1"/>
    </source>
</evidence>
<evidence type="ECO:0000313" key="5">
    <source>
        <dbReference type="Proteomes" id="UP000245667"/>
    </source>
</evidence>
<dbReference type="AlphaFoldDB" id="A0A316DJQ1"/>
<dbReference type="RefSeq" id="WP_109655170.1">
    <property type="nucleotide sequence ID" value="NZ_JACWLN010000022.1"/>
</dbReference>
<feature type="signal peptide" evidence="2">
    <location>
        <begin position="1"/>
        <end position="17"/>
    </location>
</feature>
<keyword evidence="2" id="KW-0732">Signal</keyword>
<feature type="chain" id="PRO_5016407593" evidence="2">
    <location>
        <begin position="18"/>
        <end position="265"/>
    </location>
</feature>
<evidence type="ECO:0000256" key="2">
    <source>
        <dbReference type="SAM" id="SignalP"/>
    </source>
</evidence>
<accession>A0A316DJQ1</accession>
<proteinExistence type="predicted"/>